<dbReference type="OMA" id="NFSYCTE"/>
<keyword evidence="8 14" id="KW-1133">Transmembrane helix</keyword>
<dbReference type="CDD" id="cd01180">
    <property type="entry name" value="IPT_plexin_repeat1"/>
    <property type="match status" value="1"/>
</dbReference>
<gene>
    <name evidence="17" type="primary">Cre-plx-2</name>
    <name evidence="17" type="ORF">CRE_11479</name>
</gene>
<evidence type="ECO:0000256" key="5">
    <source>
        <dbReference type="ARBA" id="ARBA00022729"/>
    </source>
</evidence>
<dbReference type="InterPro" id="IPR014756">
    <property type="entry name" value="Ig_E-set"/>
</dbReference>
<dbReference type="eggNOG" id="KOG3610">
    <property type="taxonomic scope" value="Eukaryota"/>
</dbReference>
<dbReference type="GO" id="GO:0008045">
    <property type="term" value="P:motor neuron axon guidance"/>
    <property type="evidence" value="ECO:0007669"/>
    <property type="project" value="TreeGrafter"/>
</dbReference>
<reference evidence="17" key="1">
    <citation type="submission" date="2007-07" db="EMBL/GenBank/DDBJ databases">
        <title>PCAP assembly of the Caenorhabditis remanei genome.</title>
        <authorList>
            <consortium name="The Caenorhabditis remanei Sequencing Consortium"/>
            <person name="Wilson R.K."/>
        </authorList>
    </citation>
    <scope>NUCLEOTIDE SEQUENCE [LARGE SCALE GENOMIC DNA]</scope>
    <source>
        <strain evidence="17">PB4641</strain>
    </source>
</reference>
<dbReference type="STRING" id="31234.E3NEQ6"/>
<dbReference type="GO" id="GO:0017154">
    <property type="term" value="F:semaphorin receptor activity"/>
    <property type="evidence" value="ECO:0007669"/>
    <property type="project" value="EnsemblMetazoa"/>
</dbReference>
<dbReference type="InterPro" id="IPR008936">
    <property type="entry name" value="Rho_GTPase_activation_prot"/>
</dbReference>
<dbReference type="FunCoup" id="E3NEQ6">
    <property type="interactions" value="3"/>
</dbReference>
<evidence type="ECO:0000256" key="3">
    <source>
        <dbReference type="ARBA" id="ARBA00022475"/>
    </source>
</evidence>
<evidence type="ECO:0000256" key="13">
    <source>
        <dbReference type="SAM" id="Coils"/>
    </source>
</evidence>
<dbReference type="PANTHER" id="PTHR22625">
    <property type="entry name" value="PLEXIN"/>
    <property type="match status" value="1"/>
</dbReference>
<dbReference type="InParanoid" id="E3NEQ6"/>
<dbReference type="FunFam" id="2.60.40.10:FF:002574">
    <property type="entry name" value="Plexin B, putative"/>
    <property type="match status" value="1"/>
</dbReference>
<dbReference type="GO" id="GO:0031252">
    <property type="term" value="C:cell leading edge"/>
    <property type="evidence" value="ECO:0007669"/>
    <property type="project" value="EnsemblMetazoa"/>
</dbReference>
<dbReference type="InterPro" id="IPR002909">
    <property type="entry name" value="IPT_dom"/>
</dbReference>
<dbReference type="SUPFAM" id="SSF101912">
    <property type="entry name" value="Sema domain"/>
    <property type="match status" value="1"/>
</dbReference>
<dbReference type="GO" id="GO:1902667">
    <property type="term" value="P:regulation of axon guidance"/>
    <property type="evidence" value="ECO:0007669"/>
    <property type="project" value="EnsemblMetazoa"/>
</dbReference>
<dbReference type="InterPro" id="IPR036352">
    <property type="entry name" value="Semap_dom_sf"/>
</dbReference>
<dbReference type="GO" id="GO:0045138">
    <property type="term" value="P:nematode male tail tip morphogenesis"/>
    <property type="evidence" value="ECO:0007669"/>
    <property type="project" value="EnsemblMetazoa"/>
</dbReference>
<organism evidence="18">
    <name type="scientific">Caenorhabditis remanei</name>
    <name type="common">Caenorhabditis vulgaris</name>
    <dbReference type="NCBI Taxonomy" id="31234"/>
    <lineage>
        <taxon>Eukaryota</taxon>
        <taxon>Metazoa</taxon>
        <taxon>Ecdysozoa</taxon>
        <taxon>Nematoda</taxon>
        <taxon>Chromadorea</taxon>
        <taxon>Rhabditida</taxon>
        <taxon>Rhabditina</taxon>
        <taxon>Rhabditomorpha</taxon>
        <taxon>Rhabditoidea</taxon>
        <taxon>Rhabditidae</taxon>
        <taxon>Peloderinae</taxon>
        <taxon>Caenorhabditis</taxon>
    </lineage>
</organism>
<keyword evidence="3" id="KW-1003">Cell membrane</keyword>
<evidence type="ECO:0000256" key="11">
    <source>
        <dbReference type="ARBA" id="ARBA00023180"/>
    </source>
</evidence>
<protein>
    <submittedName>
        <fullName evidence="17">CRE-PLX-2 protein</fullName>
    </submittedName>
</protein>
<dbReference type="Proteomes" id="UP000008281">
    <property type="component" value="Unassembled WGS sequence"/>
</dbReference>
<dbReference type="CDD" id="cd11236">
    <property type="entry name" value="Sema_plexin_like"/>
    <property type="match status" value="1"/>
</dbReference>
<evidence type="ECO:0000256" key="12">
    <source>
        <dbReference type="PROSITE-ProRule" id="PRU00352"/>
    </source>
</evidence>
<dbReference type="InterPro" id="IPR015943">
    <property type="entry name" value="WD40/YVTN_repeat-like_dom_sf"/>
</dbReference>
<evidence type="ECO:0000256" key="4">
    <source>
        <dbReference type="ARBA" id="ARBA00022692"/>
    </source>
</evidence>
<keyword evidence="7" id="KW-0524">Neurogenesis</keyword>
<dbReference type="InterPro" id="IPR013548">
    <property type="entry name" value="Plexin_cytoplasmic_RasGAP_dom"/>
</dbReference>
<evidence type="ECO:0000313" key="17">
    <source>
        <dbReference type="EMBL" id="EFO94734.1"/>
    </source>
</evidence>
<dbReference type="InterPro" id="IPR046800">
    <property type="entry name" value="Plexin_RBD"/>
</dbReference>
<keyword evidence="18" id="KW-1185">Reference proteome</keyword>
<dbReference type="Pfam" id="PF20170">
    <property type="entry name" value="Plexin_RBD"/>
    <property type="match status" value="1"/>
</dbReference>
<evidence type="ECO:0000313" key="18">
    <source>
        <dbReference type="Proteomes" id="UP000008281"/>
    </source>
</evidence>
<keyword evidence="11" id="KW-0325">Glycoprotein</keyword>
<dbReference type="GO" id="GO:0050772">
    <property type="term" value="P:positive regulation of axonogenesis"/>
    <property type="evidence" value="ECO:0007669"/>
    <property type="project" value="TreeGrafter"/>
</dbReference>
<dbReference type="InterPro" id="IPR016201">
    <property type="entry name" value="PSI"/>
</dbReference>
<dbReference type="GO" id="GO:0002116">
    <property type="term" value="C:semaphorin receptor complex"/>
    <property type="evidence" value="ECO:0007669"/>
    <property type="project" value="TreeGrafter"/>
</dbReference>
<feature type="domain" description="Sema" evidence="16">
    <location>
        <begin position="22"/>
        <end position="466"/>
    </location>
</feature>
<keyword evidence="9 14" id="KW-0472">Membrane</keyword>
<evidence type="ECO:0000256" key="6">
    <source>
        <dbReference type="ARBA" id="ARBA00022737"/>
    </source>
</evidence>
<dbReference type="GO" id="GO:0030334">
    <property type="term" value="P:regulation of cell migration"/>
    <property type="evidence" value="ECO:0007669"/>
    <property type="project" value="TreeGrafter"/>
</dbReference>
<sequence>MLLVRSALLLLISPILWARAADAAAASLEVSEGVKQKIFHSAGHIDDFIVSRDQQTIYVASVNRITSLHLSNFSIQNEVSLGPVQDSPWCSADGKSCLKDNRPFSTDVHTKILEILPSDQLLQCGSVKLGSCSTYNSKLSLLTESSIPVAANSPDASTVSQIIDNRLIVAASPTKESPYRDPFPAVAIRNLPGLNVENAGDLEGEAAVFLRAAYRSSFRFLHTFSHQHFIFVVATVTPRETRLPVTTRLIRFCRNDTKFVSYSEIELQCRGEDNTNYPIINAVVQTGDKLIASFATSPTSRKSSICVFSMQKVKLTFWYNVDRCRSGTDSIKLPHIGRDTKCVNVSIERWDQFQVSLIFQKAHIPLDEDSCELGVGGSIELVEMATKEIHARVTSLMAVDQKSIFAGTSSSQIVMLKWDEQNTNKLEEYGRNEVGDGRTGSEISKMVRFGDFVLVQMPYGIIMEELSTCSHHDSCSECLVSVDPLCQWCHPTQSCTTSTRCTGPVDLQQLLTDAFQTTQCPIVDGDPIPSMVSVNSSTSIAFNIHHLPPPVGFTYKCQFGMKSHSKSTKANWTSSGISCPSEVFGSPKTFEISLMTSISKNPISRHNFTVYDCSGYGTCSTCMSSDFGCEWCSGTHKCSNSCGSTPAKACVKIQPMKVPIAIGSQQEIVLEALNLDTLDKKTEHFCKVNGQVAPAKIASDSIRCGKLKLASENQTSANMVVPLSLMAKDVVVDIANVSLYSCSNLAADCSSCLALSPSLSCGWCNRKCSHECHEAKATAVCDPPRIDRFEPSSGPIEGGTIIKIYGNDLGMSVEDVRGKVYVAGSRCNIVEYHVSNMIACQVDKGVSSGPIRISVGRATMAVAESTDLFSFVRISIFSAYPLYESVKWISDKCDSRREPLSDRQGESSAVLTCLTPPGSNVGKSAKVVVHVDHSQIQLDQPFEYRSDPSVNGIFPLSSFKAGGRIISVHGSSLNTVQSARMFLISSPTPPFDVISDLAPCHIINSTLMTCMTPKILETITRRVEYTRQPVGFLMDNVTAVANLGRRIQMGVYPNPSLSPFKGIRYHQGEQSLILEGHNLNLAAEPNDFKIFIGSERCYVTLVDVRQLVCSGPIKQPKATDERGVPINGDNPLVTVIVGSLRMELGLIEYSDHALPSRLSLLILGLCLFIVITLIIMCLIFKRRRQEREKEYRKIQLQMENLENNVRKECKQAFAELQTNLVLSPKSTGTITSPELINFPHFVENLLWADNNLNSAPSLARTLPVTLAQFHALLSFKGFIFTVVDAAESDVSISTSEKSTLASLLISVLLRNFSYCTEIVVDLLRAHIAKSVQAKRAELLFRNSDSVVEKMFSKWMSICLYGHLTPQLNSYFYLYKALQYQTDKGPVDAVTGDARYTINEAKLLRESVETKTLKINIIPFEKCDESIQLEVHACDAICQLKQKVASAVYKETPYSQRPRITQFELSRYFNWTLLLTILIPEFKCPRRGDVKLTDVSAVETLSQKKLPVKLLTLADYGIQDGSTLEMSPATYTAESYRNSLADSGQSSWSSLDRCSPIYSSSKYYHLTNPTSGTMTFKKKTSPSEIPKSIPEVYLTRLLTSKGTVETYVEDFLESVLYMHDSTYPPILKFFFDILDREASINGVSENICQQWKANGYVLRVWANFVRNPQLVFDVPHSVSMDANLSTVAQTMMDCFSFSEPVLGAHSPSSRLLFAKDVARLRPLSVDLFKRVKNSPPLGMDELRTELVNMANDVSTCKGSSLALSELLSWVRGNGIRISQLLSSNEETSQQRLPQKLSQVLHVCLETDNHIYSTISDYE</sequence>
<dbReference type="SMART" id="SM00630">
    <property type="entry name" value="Sema"/>
    <property type="match status" value="1"/>
</dbReference>
<dbReference type="GO" id="GO:0009792">
    <property type="term" value="P:embryo development ending in birth or egg hatching"/>
    <property type="evidence" value="ECO:0007669"/>
    <property type="project" value="EnsemblMetazoa"/>
</dbReference>
<feature type="coiled-coil region" evidence="13">
    <location>
        <begin position="1184"/>
        <end position="1211"/>
    </location>
</feature>
<dbReference type="Gene3D" id="2.60.40.10">
    <property type="entry name" value="Immunoglobulins"/>
    <property type="match status" value="3"/>
</dbReference>
<dbReference type="EMBL" id="DS268625">
    <property type="protein sequence ID" value="EFO94734.1"/>
    <property type="molecule type" value="Genomic_DNA"/>
</dbReference>
<dbReference type="FunFam" id="2.60.40.10:FF:002442">
    <property type="entry name" value="Plexin-2"/>
    <property type="match status" value="1"/>
</dbReference>
<comment type="subcellular location">
    <subcellularLocation>
        <location evidence="1">Cell membrane</location>
        <topology evidence="1">Single-pass membrane protein</topology>
    </subcellularLocation>
</comment>
<keyword evidence="10" id="KW-1015">Disulfide bond</keyword>
<dbReference type="GO" id="GO:0007162">
    <property type="term" value="P:negative regulation of cell adhesion"/>
    <property type="evidence" value="ECO:0007669"/>
    <property type="project" value="TreeGrafter"/>
</dbReference>
<comment type="similarity">
    <text evidence="2">Belongs to the plexin family.</text>
</comment>
<evidence type="ECO:0000256" key="10">
    <source>
        <dbReference type="ARBA" id="ARBA00023157"/>
    </source>
</evidence>
<keyword evidence="6" id="KW-0677">Repeat</keyword>
<dbReference type="InterPro" id="IPR031148">
    <property type="entry name" value="Plexin"/>
</dbReference>
<dbReference type="SUPFAM" id="SSF48350">
    <property type="entry name" value="GTPase activation domain, GAP"/>
    <property type="match status" value="1"/>
</dbReference>
<dbReference type="FunFam" id="1.10.506.10:FF:000039">
    <property type="entry name" value="Plexin-2"/>
    <property type="match status" value="1"/>
</dbReference>
<dbReference type="InterPro" id="IPR013783">
    <property type="entry name" value="Ig-like_fold"/>
</dbReference>
<proteinExistence type="inferred from homology"/>
<evidence type="ECO:0000256" key="7">
    <source>
        <dbReference type="ARBA" id="ARBA00022902"/>
    </source>
</evidence>
<evidence type="ECO:0000256" key="9">
    <source>
        <dbReference type="ARBA" id="ARBA00023136"/>
    </source>
</evidence>
<dbReference type="InterPro" id="IPR001627">
    <property type="entry name" value="Semap_dom"/>
</dbReference>
<dbReference type="GO" id="GO:0007413">
    <property type="term" value="P:axonal fasciculation"/>
    <property type="evidence" value="ECO:0007669"/>
    <property type="project" value="EnsemblMetazoa"/>
</dbReference>
<keyword evidence="4 14" id="KW-0812">Transmembrane</keyword>
<evidence type="ECO:0000256" key="2">
    <source>
        <dbReference type="ARBA" id="ARBA00010297"/>
    </source>
</evidence>
<dbReference type="Gene3D" id="2.130.10.10">
    <property type="entry name" value="YVTN repeat-like/Quinoprotein amine dehydrogenase"/>
    <property type="match status" value="1"/>
</dbReference>
<dbReference type="PROSITE" id="PS51004">
    <property type="entry name" value="SEMA"/>
    <property type="match status" value="1"/>
</dbReference>
<keyword evidence="13" id="KW-0175">Coiled coil</keyword>
<evidence type="ECO:0000256" key="14">
    <source>
        <dbReference type="SAM" id="Phobius"/>
    </source>
</evidence>
<dbReference type="GO" id="GO:0002119">
    <property type="term" value="P:nematode larval development"/>
    <property type="evidence" value="ECO:0007669"/>
    <property type="project" value="EnsemblMetazoa"/>
</dbReference>
<evidence type="ECO:0000256" key="8">
    <source>
        <dbReference type="ARBA" id="ARBA00022989"/>
    </source>
</evidence>
<evidence type="ECO:0000256" key="15">
    <source>
        <dbReference type="SAM" id="SignalP"/>
    </source>
</evidence>
<accession>E3NEQ6</accession>
<dbReference type="SUPFAM" id="SSF81296">
    <property type="entry name" value="E set domains"/>
    <property type="match status" value="2"/>
</dbReference>
<feature type="chain" id="PRO_5003177426" evidence="15">
    <location>
        <begin position="19"/>
        <end position="1817"/>
    </location>
</feature>
<dbReference type="SMART" id="SM00423">
    <property type="entry name" value="PSI"/>
    <property type="match status" value="3"/>
</dbReference>
<dbReference type="FunFam" id="1.10.506.10:FF:000040">
    <property type="entry name" value="Plexin-2"/>
    <property type="match status" value="1"/>
</dbReference>
<feature type="transmembrane region" description="Helical" evidence="14">
    <location>
        <begin position="1158"/>
        <end position="1180"/>
    </location>
</feature>
<name>E3NEQ6_CAERE</name>
<evidence type="ECO:0000256" key="1">
    <source>
        <dbReference type="ARBA" id="ARBA00004162"/>
    </source>
</evidence>
<dbReference type="GO" id="GO:0009986">
    <property type="term" value="C:cell surface"/>
    <property type="evidence" value="ECO:0007669"/>
    <property type="project" value="EnsemblMetazoa"/>
</dbReference>
<dbReference type="Gene3D" id="1.10.506.10">
    <property type="entry name" value="GTPase Activation - p120gap, domain 1"/>
    <property type="match status" value="2"/>
</dbReference>
<dbReference type="SUPFAM" id="SSF103575">
    <property type="entry name" value="Plexin repeat"/>
    <property type="match status" value="1"/>
</dbReference>
<comment type="caution">
    <text evidence="12">Lacks conserved residue(s) required for the propagation of feature annotation.</text>
</comment>
<dbReference type="Pfam" id="PF08337">
    <property type="entry name" value="Plexin_cytopl"/>
    <property type="match status" value="1"/>
</dbReference>
<dbReference type="OrthoDB" id="125363at2759"/>
<dbReference type="HOGENOM" id="CLU_001436_1_1_1"/>
<dbReference type="Pfam" id="PF01833">
    <property type="entry name" value="TIG"/>
    <property type="match status" value="2"/>
</dbReference>
<dbReference type="GO" id="GO:0005886">
    <property type="term" value="C:plasma membrane"/>
    <property type="evidence" value="ECO:0007669"/>
    <property type="project" value="UniProtKB-SubCell"/>
</dbReference>
<feature type="signal peptide" evidence="15">
    <location>
        <begin position="1"/>
        <end position="18"/>
    </location>
</feature>
<dbReference type="Pfam" id="PF01437">
    <property type="entry name" value="PSI"/>
    <property type="match status" value="2"/>
</dbReference>
<dbReference type="InterPro" id="IPR002165">
    <property type="entry name" value="Plexin_repeat"/>
</dbReference>
<dbReference type="PANTHER" id="PTHR22625:SF44">
    <property type="entry name" value="PLEXIN-B"/>
    <property type="match status" value="1"/>
</dbReference>
<evidence type="ECO:0000259" key="16">
    <source>
        <dbReference type="PROSITE" id="PS51004"/>
    </source>
</evidence>
<dbReference type="GO" id="GO:0097374">
    <property type="term" value="P:sensory neuron axon guidance"/>
    <property type="evidence" value="ECO:0007669"/>
    <property type="project" value="TreeGrafter"/>
</dbReference>
<dbReference type="SMART" id="SM00429">
    <property type="entry name" value="IPT"/>
    <property type="match status" value="2"/>
</dbReference>
<keyword evidence="5 15" id="KW-0732">Signal</keyword>
<dbReference type="GO" id="GO:0008360">
    <property type="term" value="P:regulation of cell shape"/>
    <property type="evidence" value="ECO:0007669"/>
    <property type="project" value="TreeGrafter"/>
</dbReference>